<dbReference type="Gene3D" id="1.10.1280.10">
    <property type="entry name" value="Di-copper center containing domain from catechol oxidase"/>
    <property type="match status" value="1"/>
</dbReference>
<feature type="domain" description="Hemocyanin middle" evidence="3">
    <location>
        <begin position="154"/>
        <end position="395"/>
    </location>
</feature>
<dbReference type="InterPro" id="IPR008922">
    <property type="entry name" value="Di-copper_centre_dom_sf"/>
</dbReference>
<reference evidence="5" key="1">
    <citation type="journal article" date="2019" name="Beilstein J. Org. Chem.">
        <title>Nanangenines: drimane sesquiterpenoids as the dominant metabolite cohort of a novel Australian fungus, Aspergillus nanangensis.</title>
        <authorList>
            <person name="Lacey H.J."/>
            <person name="Gilchrist C.L.M."/>
            <person name="Crombie A."/>
            <person name="Kalaitzis J.A."/>
            <person name="Vuong D."/>
            <person name="Rutledge P.J."/>
            <person name="Turner P."/>
            <person name="Pitt J.I."/>
            <person name="Lacey E."/>
            <person name="Chooi Y.H."/>
            <person name="Piggott A.M."/>
        </authorList>
    </citation>
    <scope>NUCLEOTIDE SEQUENCE</scope>
    <source>
        <strain evidence="5">MST-FP2251</strain>
    </source>
</reference>
<reference evidence="5" key="2">
    <citation type="submission" date="2020-02" db="EMBL/GenBank/DDBJ databases">
        <authorList>
            <person name="Gilchrist C.L.M."/>
            <person name="Chooi Y.-H."/>
        </authorList>
    </citation>
    <scope>NUCLEOTIDE SEQUENCE</scope>
    <source>
        <strain evidence="5">MST-FP2251</strain>
    </source>
</reference>
<dbReference type="SUPFAM" id="SSF81296">
    <property type="entry name" value="E set domains"/>
    <property type="match status" value="1"/>
</dbReference>
<dbReference type="Proteomes" id="UP001194746">
    <property type="component" value="Unassembled WGS sequence"/>
</dbReference>
<evidence type="ECO:0000313" key="6">
    <source>
        <dbReference type="Proteomes" id="UP001194746"/>
    </source>
</evidence>
<dbReference type="Pfam" id="PF03723">
    <property type="entry name" value="Hemocyanin_C"/>
    <property type="match status" value="1"/>
</dbReference>
<sequence>MHDSGPEEVSPTSKVQISKDIKRIFALPVQKHHEQYHSVNPNHTEAMRNICMMLDAAGPKVEHGVLKAKEILDEGVNPELMRHALGIYLAHSTDAHGRKIFVPPLKNHALFLGDSQRGQDPFLPPGLAATPCRRPTAAVAGEICTADTLQGPALLSYWRDDYDFNDSHYHWHMVFRGAGGDHSNKGIRVIDRHGERFLYTHSQMVARYETEGLCWAQPLVRPWHEYDDMLEHGFAPPPALAESYGGYPPFSSWFGARNPDMPDTPGVTMPRARMEEWRDHIYEAIQQGQFRTTRSSSTTSAMETGSLALTGDNCLDVIGGILDAQYPSLGESLLQDGFALDQDMYGNLHNYGLGKFAEMAYRDNPTTSSPYGLMISNFGAPRDPCFWPWYRHLQSFAQRAAAKYPQDLKEYRADVTLSNLVIRPQDSASPHYRRDGGRITTFLEPPRVDLLESKAKLGHEAYEWSVRVKSTRQPPPSIDNVQKLTLRFFIAAQDLMNNYRSWIEMDKVRVRLTDASTAIQVHLDTDSSVARKMRNYSEPDPNYSSPWGRYGWPQNMMLPVGKVEGMPFVAFCMATDDVWAEDGDKDEGQDTLSNDPRYPVPDPRGMGYPFNRAWTQLADDTTGRASIRNFLSDHDSSDDDDYPFITTSNFHIFRTTRFHNISPVPPTSVTWFNTIRGYFKDEDRVCMRSEYGYDLGNYTHVRLHGGAILDATASKRMPLQMAPYSQDNPDPEHPLWTAEMCENFRVWMLNGCPEGTEL</sequence>
<comment type="caution">
    <text evidence="5">The sequence shown here is derived from an EMBL/GenBank/DDBJ whole genome shotgun (WGS) entry which is preliminary data.</text>
</comment>
<dbReference type="EMBL" id="VCAU01000006">
    <property type="protein sequence ID" value="KAF9893896.1"/>
    <property type="molecule type" value="Genomic_DNA"/>
</dbReference>
<proteinExistence type="predicted"/>
<accession>A0AAD4CWB3</accession>
<feature type="region of interest" description="Disordered" evidence="2">
    <location>
        <begin position="582"/>
        <end position="602"/>
    </location>
</feature>
<dbReference type="PANTHER" id="PTHR11511">
    <property type="entry name" value="LARVAL STORAGE PROTEIN/PHENOLOXIDASE"/>
    <property type="match status" value="1"/>
</dbReference>
<dbReference type="Pfam" id="PF00372">
    <property type="entry name" value="Hemocyanin_M"/>
    <property type="match status" value="1"/>
</dbReference>
<gene>
    <name evidence="5" type="ORF">FE257_010066</name>
</gene>
<dbReference type="Gene3D" id="2.60.40.1520">
    <property type="entry name" value="Hemocyanin, C-terminal domain"/>
    <property type="match status" value="1"/>
</dbReference>
<dbReference type="InterPro" id="IPR000896">
    <property type="entry name" value="Hemocyanin/hexamerin_mid_dom"/>
</dbReference>
<dbReference type="InterPro" id="IPR013788">
    <property type="entry name" value="Hemocyanin/hexamerin"/>
</dbReference>
<dbReference type="InterPro" id="IPR014756">
    <property type="entry name" value="Ig_E-set"/>
</dbReference>
<evidence type="ECO:0000256" key="1">
    <source>
        <dbReference type="ARBA" id="ARBA00022723"/>
    </source>
</evidence>
<dbReference type="GO" id="GO:0046872">
    <property type="term" value="F:metal ion binding"/>
    <property type="evidence" value="ECO:0007669"/>
    <property type="project" value="UniProtKB-KW"/>
</dbReference>
<dbReference type="InterPro" id="IPR037020">
    <property type="entry name" value="Hemocyanin_C_sf"/>
</dbReference>
<keyword evidence="6" id="KW-1185">Reference proteome</keyword>
<organism evidence="5 6">
    <name type="scientific">Aspergillus nanangensis</name>
    <dbReference type="NCBI Taxonomy" id="2582783"/>
    <lineage>
        <taxon>Eukaryota</taxon>
        <taxon>Fungi</taxon>
        <taxon>Dikarya</taxon>
        <taxon>Ascomycota</taxon>
        <taxon>Pezizomycotina</taxon>
        <taxon>Eurotiomycetes</taxon>
        <taxon>Eurotiomycetidae</taxon>
        <taxon>Eurotiales</taxon>
        <taxon>Aspergillaceae</taxon>
        <taxon>Aspergillus</taxon>
        <taxon>Aspergillus subgen. Circumdati</taxon>
    </lineage>
</organism>
<keyword evidence="1" id="KW-0479">Metal-binding</keyword>
<evidence type="ECO:0000256" key="2">
    <source>
        <dbReference type="SAM" id="MobiDB-lite"/>
    </source>
</evidence>
<dbReference type="PANTHER" id="PTHR11511:SF4">
    <property type="entry name" value="PHENOLOXIDASE 2-RELATED"/>
    <property type="match status" value="1"/>
</dbReference>
<evidence type="ECO:0000259" key="4">
    <source>
        <dbReference type="Pfam" id="PF03723"/>
    </source>
</evidence>
<dbReference type="InterPro" id="IPR005203">
    <property type="entry name" value="Hemocyanin_C"/>
</dbReference>
<dbReference type="PRINTS" id="PR00187">
    <property type="entry name" value="HAEMOCYANIN"/>
</dbReference>
<protein>
    <submittedName>
        <fullName evidence="5">Uncharacterized protein</fullName>
    </submittedName>
</protein>
<dbReference type="SUPFAM" id="SSF48056">
    <property type="entry name" value="Di-copper centre-containing domain"/>
    <property type="match status" value="1"/>
</dbReference>
<evidence type="ECO:0000259" key="3">
    <source>
        <dbReference type="Pfam" id="PF00372"/>
    </source>
</evidence>
<name>A0AAD4CWB3_ASPNN</name>
<feature type="domain" description="Hemocyanin C-terminal" evidence="4">
    <location>
        <begin position="447"/>
        <end position="614"/>
    </location>
</feature>
<dbReference type="AlphaFoldDB" id="A0AAD4CWB3"/>
<evidence type="ECO:0000313" key="5">
    <source>
        <dbReference type="EMBL" id="KAF9893896.1"/>
    </source>
</evidence>